<evidence type="ECO:0000256" key="2">
    <source>
        <dbReference type="ARBA" id="ARBA00022112"/>
    </source>
</evidence>
<dbReference type="PANTHER" id="PTHR13799">
    <property type="entry name" value="NGG1 INTERACTING FACTOR 3"/>
    <property type="match status" value="1"/>
</dbReference>
<evidence type="ECO:0000313" key="6">
    <source>
        <dbReference type="Proteomes" id="UP000095743"/>
    </source>
</evidence>
<feature type="binding site" evidence="4">
    <location>
        <position position="121"/>
    </location>
    <ligand>
        <name>a divalent metal cation</name>
        <dbReference type="ChEBI" id="CHEBI:60240"/>
        <label>1</label>
    </ligand>
</feature>
<dbReference type="KEGG" id="gfe:Gferi_14105"/>
<keyword evidence="3 4" id="KW-0479">Metal-binding</keyword>
<dbReference type="Proteomes" id="UP000095743">
    <property type="component" value="Chromosome"/>
</dbReference>
<dbReference type="Gene3D" id="3.40.1390.30">
    <property type="entry name" value="NIF3 (NGG1p interacting factor 3)-like"/>
    <property type="match status" value="2"/>
</dbReference>
<dbReference type="RefSeq" id="WP_069977538.1">
    <property type="nucleotide sequence ID" value="NZ_CP017269.1"/>
</dbReference>
<evidence type="ECO:0000256" key="4">
    <source>
        <dbReference type="PIRSR" id="PIRSR602678-1"/>
    </source>
</evidence>
<sequence>MLANELYNRLDEDFDIKNIRDDWSFMDFNSYIVPTFKSKYMGLILDNSHNIEKVYTATFPDKEIIERILDTNAFDLLLFSHHAMGYRGNAEGFPFYNIPLAYLEEMKKRRISFYMLHAPLDRNGEYSTSVSLAKALNLEVVDEFCQYDNIKVGVICKTSFKSVLDFSDHVGKVIGHDIKLRNYGEADIRNGKIAIAAGGGSYPFVATELADLGINVYLTGFTKPLQYFEPTMEFHKIVKDNQINVIGATHYSTEKYACISMVDYFEKLGICAAFLEGKYFLEDL</sequence>
<evidence type="ECO:0000256" key="1">
    <source>
        <dbReference type="ARBA" id="ARBA00006964"/>
    </source>
</evidence>
<keyword evidence="6" id="KW-1185">Reference proteome</keyword>
<gene>
    <name evidence="5" type="ORF">Gferi_14105</name>
</gene>
<dbReference type="InterPro" id="IPR002678">
    <property type="entry name" value="DUF34/NIF3"/>
</dbReference>
<feature type="binding site" evidence="4">
    <location>
        <position position="250"/>
    </location>
    <ligand>
        <name>a divalent metal cation</name>
        <dbReference type="ChEBI" id="CHEBI:60240"/>
        <label>1</label>
    </ligand>
</feature>
<feature type="binding site" evidence="4">
    <location>
        <position position="81"/>
    </location>
    <ligand>
        <name>a divalent metal cation</name>
        <dbReference type="ChEBI" id="CHEBI:60240"/>
        <label>1</label>
    </ligand>
</feature>
<feature type="binding site" evidence="4">
    <location>
        <position position="82"/>
    </location>
    <ligand>
        <name>a divalent metal cation</name>
        <dbReference type="ChEBI" id="CHEBI:60240"/>
        <label>1</label>
    </ligand>
</feature>
<name>A0A1D8GI76_9FIRM</name>
<proteinExistence type="inferred from homology"/>
<dbReference type="Pfam" id="PF01784">
    <property type="entry name" value="DUF34_NIF3"/>
    <property type="match status" value="1"/>
</dbReference>
<dbReference type="InterPro" id="IPR036069">
    <property type="entry name" value="DUF34/NIF3_sf"/>
</dbReference>
<feature type="binding site" evidence="4">
    <location>
        <position position="254"/>
    </location>
    <ligand>
        <name>a divalent metal cation</name>
        <dbReference type="ChEBI" id="CHEBI:60240"/>
        <label>1</label>
    </ligand>
</feature>
<dbReference type="EMBL" id="CP017269">
    <property type="protein sequence ID" value="AOT70604.1"/>
    <property type="molecule type" value="Genomic_DNA"/>
</dbReference>
<dbReference type="SUPFAM" id="SSF102705">
    <property type="entry name" value="NIF3 (NGG1p interacting factor 3)-like"/>
    <property type="match status" value="1"/>
</dbReference>
<dbReference type="STRING" id="1424294.Gferi_14105"/>
<evidence type="ECO:0000256" key="3">
    <source>
        <dbReference type="ARBA" id="ARBA00022723"/>
    </source>
</evidence>
<dbReference type="GO" id="GO:0046872">
    <property type="term" value="F:metal ion binding"/>
    <property type="evidence" value="ECO:0007669"/>
    <property type="project" value="UniProtKB-KW"/>
</dbReference>
<dbReference type="GO" id="GO:0005737">
    <property type="term" value="C:cytoplasm"/>
    <property type="evidence" value="ECO:0007669"/>
    <property type="project" value="TreeGrafter"/>
</dbReference>
<protein>
    <recommendedName>
        <fullName evidence="2">GTP cyclohydrolase 1 type 2 homolog</fullName>
    </recommendedName>
</protein>
<accession>A0A1D8GI76</accession>
<dbReference type="AlphaFoldDB" id="A0A1D8GI76"/>
<reference evidence="5 6" key="1">
    <citation type="submission" date="2016-09" db="EMBL/GenBank/DDBJ databases">
        <title>Genomic analysis reveals versatility of anaerobic energy metabolism of Geosporobacter ferrireducens IRF9 of phylum Firmicutes.</title>
        <authorList>
            <person name="Kim S.-J."/>
        </authorList>
    </citation>
    <scope>NUCLEOTIDE SEQUENCE [LARGE SCALE GENOMIC DNA]</scope>
    <source>
        <strain evidence="5 6">IRF9</strain>
    </source>
</reference>
<evidence type="ECO:0000313" key="5">
    <source>
        <dbReference type="EMBL" id="AOT70604.1"/>
    </source>
</evidence>
<dbReference type="PANTHER" id="PTHR13799:SF14">
    <property type="entry name" value="GTP CYCLOHYDROLASE 1 TYPE 2 HOMOLOG"/>
    <property type="match status" value="1"/>
</dbReference>
<organism evidence="5 6">
    <name type="scientific">Geosporobacter ferrireducens</name>
    <dbReference type="NCBI Taxonomy" id="1424294"/>
    <lineage>
        <taxon>Bacteria</taxon>
        <taxon>Bacillati</taxon>
        <taxon>Bacillota</taxon>
        <taxon>Clostridia</taxon>
        <taxon>Peptostreptococcales</taxon>
        <taxon>Thermotaleaceae</taxon>
        <taxon>Geosporobacter</taxon>
    </lineage>
</organism>
<comment type="similarity">
    <text evidence="1">Belongs to the GTP cyclohydrolase I type 2/NIF3 family.</text>
</comment>